<evidence type="ECO:0000313" key="2">
    <source>
        <dbReference type="Proteomes" id="UP000308038"/>
    </source>
</evidence>
<comment type="caution">
    <text evidence="1">The sequence shown here is derived from an EMBL/GenBank/DDBJ whole genome shotgun (WGS) entry which is preliminary data.</text>
</comment>
<evidence type="ECO:0008006" key="3">
    <source>
        <dbReference type="Google" id="ProtNLM"/>
    </source>
</evidence>
<evidence type="ECO:0000313" key="1">
    <source>
        <dbReference type="EMBL" id="THG39464.1"/>
    </source>
</evidence>
<keyword evidence="2" id="KW-1185">Reference proteome</keyword>
<dbReference type="Proteomes" id="UP000308038">
    <property type="component" value="Unassembled WGS sequence"/>
</dbReference>
<sequence length="142" mass="15478">MALEVVPAMPSPPSRRTAVADTVSELLPCPFCGATPTGVQYGSYELCDGWNVSCTGAKDCPLFYATPYRVWDSMAEAITAWNTRASTHPAPAFPREEVARTIYEGLYADKGGRWECVEPRHQDQVWGTIADAIAALLQGKQP</sequence>
<name>A0ABY2QGD3_9SPHN</name>
<proteinExistence type="predicted"/>
<gene>
    <name evidence="1" type="ORF">E5988_12380</name>
</gene>
<dbReference type="Pfam" id="PF14354">
    <property type="entry name" value="Lar_restr_allev"/>
    <property type="match status" value="1"/>
</dbReference>
<reference evidence="1 2" key="1">
    <citation type="submission" date="2019-04" db="EMBL/GenBank/DDBJ databases">
        <title>Microbes associate with the intestines of laboratory mice.</title>
        <authorList>
            <person name="Navarre W."/>
            <person name="Wong E."/>
            <person name="Huang K.C."/>
            <person name="Tropini C."/>
            <person name="Ng K."/>
            <person name="Yu B."/>
        </authorList>
    </citation>
    <scope>NUCLEOTIDE SEQUENCE [LARGE SCALE GENOMIC DNA]</scope>
    <source>
        <strain evidence="1 2">NM83_B4-11</strain>
    </source>
</reference>
<organism evidence="1 2">
    <name type="scientific">Sphingomonas olei</name>
    <dbReference type="NCBI Taxonomy" id="1886787"/>
    <lineage>
        <taxon>Bacteria</taxon>
        <taxon>Pseudomonadati</taxon>
        <taxon>Pseudomonadota</taxon>
        <taxon>Alphaproteobacteria</taxon>
        <taxon>Sphingomonadales</taxon>
        <taxon>Sphingomonadaceae</taxon>
        <taxon>Sphingomonas</taxon>
    </lineage>
</organism>
<protein>
    <recommendedName>
        <fullName evidence="3">Restriction alleviation protein Lar</fullName>
    </recommendedName>
</protein>
<accession>A0ABY2QGD3</accession>
<dbReference type="EMBL" id="SSTI01000008">
    <property type="protein sequence ID" value="THG39464.1"/>
    <property type="molecule type" value="Genomic_DNA"/>
</dbReference>